<dbReference type="GO" id="GO:0000481">
    <property type="term" value="P:maturation of 5S rRNA"/>
    <property type="evidence" value="ECO:0007669"/>
    <property type="project" value="TreeGrafter"/>
</dbReference>
<evidence type="ECO:0000256" key="4">
    <source>
        <dbReference type="SAM" id="MobiDB-lite"/>
    </source>
</evidence>
<dbReference type="GO" id="GO:0045292">
    <property type="term" value="P:mRNA cis splicing, via spliceosome"/>
    <property type="evidence" value="ECO:0007669"/>
    <property type="project" value="TreeGrafter"/>
</dbReference>
<protein>
    <submittedName>
        <fullName evidence="5">U4/U6.U5 tri-snRNP-associated protein 1</fullName>
    </submittedName>
</protein>
<feature type="region of interest" description="Disordered" evidence="4">
    <location>
        <begin position="295"/>
        <end position="314"/>
    </location>
</feature>
<feature type="compositionally biased region" description="Acidic residues" evidence="4">
    <location>
        <begin position="238"/>
        <end position="252"/>
    </location>
</feature>
<dbReference type="PANTHER" id="PTHR14152:SF5">
    <property type="entry name" value="U4_U6.U5 TRI-SNRNP-ASSOCIATED PROTEIN 1"/>
    <property type="match status" value="1"/>
</dbReference>
<comment type="similarity">
    <text evidence="2">Belongs to the SNU66/SART1 family.</text>
</comment>
<name>I2CR41_NANGC</name>
<feature type="compositionally biased region" description="Basic and acidic residues" evidence="4">
    <location>
        <begin position="226"/>
        <end position="237"/>
    </location>
</feature>
<dbReference type="GO" id="GO:0046540">
    <property type="term" value="C:U4/U6 x U5 tri-snRNP complex"/>
    <property type="evidence" value="ECO:0007669"/>
    <property type="project" value="TreeGrafter"/>
</dbReference>
<dbReference type="PANTHER" id="PTHR14152">
    <property type="entry name" value="SQUAMOUS CELL CARCINOMA ANTIGEN RECOGNISED BY CYTOTOXIC T LYMPHOCYTES"/>
    <property type="match status" value="1"/>
</dbReference>
<feature type="region of interest" description="Disordered" evidence="4">
    <location>
        <begin position="186"/>
        <end position="254"/>
    </location>
</feature>
<reference evidence="5" key="2">
    <citation type="journal article" date="2012" name="Nat. Commun.">
        <title>Draft genome sequence and genetic transformation of the oleaginous alga Nannochloropis gaditana.</title>
        <authorList>
            <person name="Radakovits R."/>
            <person name="Jinkerson R.E."/>
            <person name="Fuerstenberg S.I."/>
            <person name="Tae H."/>
            <person name="Settlage R.E."/>
            <person name="Boore J.L."/>
            <person name="Posewitz M.C."/>
        </authorList>
    </citation>
    <scope>NUCLEOTIDE SEQUENCE</scope>
    <source>
        <strain evidence="5">CCMP526</strain>
    </source>
</reference>
<feature type="compositionally biased region" description="Basic and acidic residues" evidence="4">
    <location>
        <begin position="295"/>
        <end position="308"/>
    </location>
</feature>
<feature type="compositionally biased region" description="Acidic residues" evidence="4">
    <location>
        <begin position="201"/>
        <end position="213"/>
    </location>
</feature>
<feature type="region of interest" description="Disordered" evidence="4">
    <location>
        <begin position="1"/>
        <end position="142"/>
    </location>
</feature>
<feature type="compositionally biased region" description="Low complexity" evidence="4">
    <location>
        <begin position="128"/>
        <end position="137"/>
    </location>
</feature>
<feature type="non-terminal residue" evidence="5">
    <location>
        <position position="406"/>
    </location>
</feature>
<organism evidence="5">
    <name type="scientific">Nannochloropsis gaditana (strain CCMP526)</name>
    <name type="common">Green microalga</name>
    <name type="synonym">Microchloropsis gaditana</name>
    <dbReference type="NCBI Taxonomy" id="1093141"/>
    <lineage>
        <taxon>Eukaryota</taxon>
        <taxon>Sar</taxon>
        <taxon>Stramenopiles</taxon>
        <taxon>Ochrophyta</taxon>
        <taxon>Eustigmatophyceae</taxon>
        <taxon>Eustigmatales</taxon>
        <taxon>Monodopsidaceae</taxon>
        <taxon>Nannochloropsis</taxon>
    </lineage>
</organism>
<dbReference type="EMBL" id="JU980311">
    <property type="protein sequence ID" value="AFJ69374.1"/>
    <property type="molecule type" value="mRNA"/>
</dbReference>
<reference evidence="5" key="1">
    <citation type="journal article" date="2012" name="Bioengineered">
        <title>Additional insights into the genome of the oleaginous model alga Nannochloropsis gaditana.</title>
        <authorList>
            <person name="Jinkerson R.E."/>
            <person name="Radakovits R."/>
            <person name="Posewitz M.C."/>
        </authorList>
    </citation>
    <scope>NUCLEOTIDE SEQUENCE</scope>
    <source>
        <strain evidence="5">CCMP526</strain>
    </source>
</reference>
<proteinExistence type="evidence at transcript level"/>
<keyword evidence="3" id="KW-0539">Nucleus</keyword>
<accession>I2CR41</accession>
<gene>
    <name evidence="5" type="ORF">NGATSA_3016400</name>
</gene>
<feature type="compositionally biased region" description="Acidic residues" evidence="4">
    <location>
        <begin position="22"/>
        <end position="34"/>
    </location>
</feature>
<dbReference type="AlphaFoldDB" id="I2CR41"/>
<sequence length="406" mass="45860">MEKFKKPKKMRKKSGRKKESDLVAELEATVEDVEEERRRRDEVLRKREEEEMKARAEKDEAYRKAMERRGARDKVAMKRPGKVALPPSFPPPVPPPRPSRPEGRKEEEDEEEDSDLTASLERARRLARLQGQRQQHANGDERGGAAVLAALQRADAVKKENVEEKGVLFSSTLEFSSLLQSRLEEGEREKAEAHTAAAVAEMEEEDVDMEVEEPPLHRPLPTPVFLKKEDRTVKEGGEEVEEEEEEEEEDEIEFMHKQPVVARGMAATLSLLRNTGELSTKEKVIGRDKDKKDLHDVGAIGEDQRSEGARGMLPESERFKDVKIEYRDESGRLLTVKEEFRRLNYKFHGFGSGPKKEAKRLKKIQEVEATQGKLSGAGWEALGKAQETAGQAFVVLSGSKQVGVSG</sequence>
<feature type="compositionally biased region" description="Basic and acidic residues" evidence="4">
    <location>
        <begin position="35"/>
        <end position="76"/>
    </location>
</feature>
<feature type="compositionally biased region" description="Pro residues" evidence="4">
    <location>
        <begin position="87"/>
        <end position="98"/>
    </location>
</feature>
<comment type="subcellular location">
    <subcellularLocation>
        <location evidence="1">Nucleus</location>
    </subcellularLocation>
</comment>
<evidence type="ECO:0000256" key="3">
    <source>
        <dbReference type="ARBA" id="ARBA00023242"/>
    </source>
</evidence>
<evidence type="ECO:0000313" key="5">
    <source>
        <dbReference type="EMBL" id="AFJ69374.1"/>
    </source>
</evidence>
<dbReference type="Pfam" id="PF03343">
    <property type="entry name" value="SART-1"/>
    <property type="match status" value="2"/>
</dbReference>
<evidence type="ECO:0000256" key="1">
    <source>
        <dbReference type="ARBA" id="ARBA00004123"/>
    </source>
</evidence>
<dbReference type="InterPro" id="IPR005011">
    <property type="entry name" value="SNU66/SART1"/>
</dbReference>
<feature type="compositionally biased region" description="Basic residues" evidence="4">
    <location>
        <begin position="1"/>
        <end position="16"/>
    </location>
</feature>
<evidence type="ECO:0000256" key="2">
    <source>
        <dbReference type="ARBA" id="ARBA00006076"/>
    </source>
</evidence>